<dbReference type="PANTHER" id="PTHR24345">
    <property type="entry name" value="SERINE/THREONINE-PROTEIN KINASE PLK"/>
    <property type="match status" value="1"/>
</dbReference>
<dbReference type="InterPro" id="IPR008271">
    <property type="entry name" value="Ser/Thr_kinase_AS"/>
</dbReference>
<keyword evidence="7" id="KW-0812">Transmembrane</keyword>
<dbReference type="PROSITE" id="PS51178">
    <property type="entry name" value="PASTA"/>
    <property type="match status" value="1"/>
</dbReference>
<evidence type="ECO:0000256" key="1">
    <source>
        <dbReference type="ARBA" id="ARBA00022527"/>
    </source>
</evidence>
<dbReference type="SMART" id="SM00220">
    <property type="entry name" value="S_TKc"/>
    <property type="match status" value="1"/>
</dbReference>
<evidence type="ECO:0000256" key="6">
    <source>
        <dbReference type="SAM" id="MobiDB-lite"/>
    </source>
</evidence>
<dbReference type="SUPFAM" id="SSF56112">
    <property type="entry name" value="Protein kinase-like (PK-like)"/>
    <property type="match status" value="1"/>
</dbReference>
<dbReference type="Gene3D" id="3.30.10.20">
    <property type="match status" value="1"/>
</dbReference>
<gene>
    <name evidence="10" type="ORF">EUBVEN_02454</name>
</gene>
<evidence type="ECO:0000256" key="5">
    <source>
        <dbReference type="ARBA" id="ARBA00022840"/>
    </source>
</evidence>
<keyword evidence="4 10" id="KW-0418">Kinase</keyword>
<dbReference type="InterPro" id="IPR011009">
    <property type="entry name" value="Kinase-like_dom_sf"/>
</dbReference>
<dbReference type="CDD" id="cd14014">
    <property type="entry name" value="STKc_PknB_like"/>
    <property type="match status" value="1"/>
</dbReference>
<protein>
    <submittedName>
        <fullName evidence="10">Kinase domain protein</fullName>
    </submittedName>
</protein>
<comment type="caution">
    <text evidence="10">The sequence shown here is derived from an EMBL/GenBank/DDBJ whole genome shotgun (WGS) entry which is preliminary data.</text>
</comment>
<keyword evidence="7" id="KW-0472">Membrane</keyword>
<feature type="transmembrane region" description="Helical" evidence="7">
    <location>
        <begin position="312"/>
        <end position="330"/>
    </location>
</feature>
<organism evidence="10 11">
    <name type="scientific">Eubacterium ventriosum ATCC 27560</name>
    <dbReference type="NCBI Taxonomy" id="411463"/>
    <lineage>
        <taxon>Bacteria</taxon>
        <taxon>Bacillati</taxon>
        <taxon>Bacillota</taxon>
        <taxon>Clostridia</taxon>
        <taxon>Eubacteriales</taxon>
        <taxon>Eubacteriaceae</taxon>
        <taxon>Eubacterium</taxon>
    </lineage>
</organism>
<dbReference type="AlphaFoldDB" id="A5Z9Q8"/>
<dbReference type="Proteomes" id="UP000006000">
    <property type="component" value="Unassembled WGS sequence"/>
</dbReference>
<dbReference type="SMART" id="SM00740">
    <property type="entry name" value="PASTA"/>
    <property type="match status" value="1"/>
</dbReference>
<feature type="domain" description="Protein kinase" evidence="8">
    <location>
        <begin position="1"/>
        <end position="240"/>
    </location>
</feature>
<dbReference type="Pfam" id="PF03793">
    <property type="entry name" value="PASTA"/>
    <property type="match status" value="1"/>
</dbReference>
<keyword evidence="3" id="KW-0547">Nucleotide-binding</keyword>
<dbReference type="HOGENOM" id="CLU_556374_0_0_9"/>
<feature type="compositionally biased region" description="Low complexity" evidence="6">
    <location>
        <begin position="445"/>
        <end position="456"/>
    </location>
</feature>
<dbReference type="PANTHER" id="PTHR24345:SF91">
    <property type="entry name" value="SERINE_THREONINE-PROTEIN KINASE PLK4"/>
    <property type="match status" value="1"/>
</dbReference>
<dbReference type="Gene3D" id="1.10.510.10">
    <property type="entry name" value="Transferase(Phosphotransferase) domain 1"/>
    <property type="match status" value="1"/>
</dbReference>
<dbReference type="GO" id="GO:0005524">
    <property type="term" value="F:ATP binding"/>
    <property type="evidence" value="ECO:0007669"/>
    <property type="project" value="UniProtKB-KW"/>
</dbReference>
<keyword evidence="7" id="KW-1133">Transmembrane helix</keyword>
<dbReference type="STRING" id="411463.EUBVEN_02454"/>
<accession>A5Z9Q8</accession>
<evidence type="ECO:0000256" key="2">
    <source>
        <dbReference type="ARBA" id="ARBA00022679"/>
    </source>
</evidence>
<evidence type="ECO:0000259" key="9">
    <source>
        <dbReference type="PROSITE" id="PS51178"/>
    </source>
</evidence>
<feature type="compositionally biased region" description="Polar residues" evidence="6">
    <location>
        <begin position="457"/>
        <end position="480"/>
    </location>
</feature>
<reference evidence="10 11" key="2">
    <citation type="submission" date="2007-04" db="EMBL/GenBank/DDBJ databases">
        <title>Draft genome sequence of Eubacterium ventriosum (ATCC 27560).</title>
        <authorList>
            <person name="Sudarsanam P."/>
            <person name="Ley R."/>
            <person name="Guruge J."/>
            <person name="Turnbaugh P.J."/>
            <person name="Mahowald M."/>
            <person name="Liep D."/>
            <person name="Gordon J."/>
        </authorList>
    </citation>
    <scope>NUCLEOTIDE SEQUENCE [LARGE SCALE GENOMIC DNA]</scope>
    <source>
        <strain evidence="10 11">ATCC 27560</strain>
    </source>
</reference>
<keyword evidence="2" id="KW-0808">Transferase</keyword>
<name>A5Z9Q8_9FIRM</name>
<dbReference type="PROSITE" id="PS00108">
    <property type="entry name" value="PROTEIN_KINASE_ST"/>
    <property type="match status" value="1"/>
</dbReference>
<dbReference type="CDD" id="cd06577">
    <property type="entry name" value="PASTA_pknB"/>
    <property type="match status" value="1"/>
</dbReference>
<proteinExistence type="predicted"/>
<dbReference type="eggNOG" id="COG0515">
    <property type="taxonomic scope" value="Bacteria"/>
</dbReference>
<reference evidence="10 11" key="1">
    <citation type="submission" date="2007-03" db="EMBL/GenBank/DDBJ databases">
        <authorList>
            <person name="Fulton L."/>
            <person name="Clifton S."/>
            <person name="Fulton B."/>
            <person name="Xu J."/>
            <person name="Minx P."/>
            <person name="Pepin K.H."/>
            <person name="Johnson M."/>
            <person name="Thiruvilangam P."/>
            <person name="Bhonagiri V."/>
            <person name="Nash W.E."/>
            <person name="Mardis E.R."/>
            <person name="Wilson R.K."/>
        </authorList>
    </citation>
    <scope>NUCLEOTIDE SEQUENCE [LARGE SCALE GENOMIC DNA]</scope>
    <source>
        <strain evidence="10 11">ATCC 27560</strain>
    </source>
</reference>
<keyword evidence="5" id="KW-0067">ATP-binding</keyword>
<evidence type="ECO:0000256" key="3">
    <source>
        <dbReference type="ARBA" id="ARBA00022741"/>
    </source>
</evidence>
<feature type="region of interest" description="Disordered" evidence="6">
    <location>
        <begin position="445"/>
        <end position="490"/>
    </location>
</feature>
<dbReference type="InterPro" id="IPR005543">
    <property type="entry name" value="PASTA_dom"/>
</dbReference>
<keyword evidence="1" id="KW-0723">Serine/threonine-protein kinase</keyword>
<dbReference type="InterPro" id="IPR000719">
    <property type="entry name" value="Prot_kinase_dom"/>
</dbReference>
<feature type="domain" description="PASTA" evidence="9">
    <location>
        <begin position="374"/>
        <end position="440"/>
    </location>
</feature>
<evidence type="ECO:0000313" key="10">
    <source>
        <dbReference type="EMBL" id="EDM50502.1"/>
    </source>
</evidence>
<dbReference type="Pfam" id="PF00069">
    <property type="entry name" value="Pkinase"/>
    <property type="match status" value="1"/>
</dbReference>
<dbReference type="PROSITE" id="PS50011">
    <property type="entry name" value="PROTEIN_KINASE_DOM"/>
    <property type="match status" value="1"/>
</dbReference>
<dbReference type="EMBL" id="AAVL02000037">
    <property type="protein sequence ID" value="EDM50502.1"/>
    <property type="molecule type" value="Genomic_DNA"/>
</dbReference>
<dbReference type="GO" id="GO:0004674">
    <property type="term" value="F:protein serine/threonine kinase activity"/>
    <property type="evidence" value="ECO:0007669"/>
    <property type="project" value="UniProtKB-KW"/>
</dbReference>
<evidence type="ECO:0000313" key="11">
    <source>
        <dbReference type="Proteomes" id="UP000006000"/>
    </source>
</evidence>
<evidence type="ECO:0000256" key="7">
    <source>
        <dbReference type="SAM" id="Phobius"/>
    </source>
</evidence>
<evidence type="ECO:0000256" key="4">
    <source>
        <dbReference type="ARBA" id="ARBA00022777"/>
    </source>
</evidence>
<sequence length="490" mass="56226">MGGDYGKADQYLKTELDRVVNEIRVFSMISEKDNHHIVSYYENDIEKTEKYKYNIYILMELMMPLDKWLYENNLTVSQAIDISLDVAKGIKICHDNNIVHRDIKLNNIFVSKDGKFKLGDFGISKKIGELTRSHTIKGTPHYIAPEIYVKNEKYSNSSDIYSLGILMYYLFNKRRYPFYPNYPEIYKREDEDRAFYERMQYEKLAYPICAPDNVAEIILKAMEKPGKRYKNIKALINDLEKAKANLDEKTLNIKVGFEPKTFDKGRENKVDSPTEKELLEALERNIGKSISFQEHSIQKKVNVNKSKTRKKIAFGIISLITVAIVLFFVFRMNNTKKVSDSDSDSMVITTTYNQKKTTDKETNKPTKLIEPTTYIQVIKVENYRNCKYSKVSRKIEKSGLVVKKRLAYSESVKKGLIISQSIASGTEVVKGTTIVLKVSKGSKKTTTSKNVVNETTGRSTNIPKTTGQSNPDKGKSNSSKKQFDFGEIVE</sequence>
<evidence type="ECO:0000259" key="8">
    <source>
        <dbReference type="PROSITE" id="PS50011"/>
    </source>
</evidence>